<dbReference type="InterPro" id="IPR013525">
    <property type="entry name" value="ABC2_TM"/>
</dbReference>
<dbReference type="InterPro" id="IPR027417">
    <property type="entry name" value="P-loop_NTPase"/>
</dbReference>
<reference evidence="10 11" key="1">
    <citation type="submission" date="2017-05" db="EMBL/GenBank/DDBJ databases">
        <authorList>
            <person name="Varghese N."/>
            <person name="Submissions S."/>
        </authorList>
    </citation>
    <scope>NUCLEOTIDE SEQUENCE [LARGE SCALE GENOMIC DNA]</scope>
    <source>
        <strain evidence="10 11">DSM 25457</strain>
    </source>
</reference>
<dbReference type="Pfam" id="PF00005">
    <property type="entry name" value="ABC_tran"/>
    <property type="match status" value="2"/>
</dbReference>
<keyword evidence="2 7" id="KW-0812">Transmembrane</keyword>
<comment type="caution">
    <text evidence="10">The sequence shown here is derived from an EMBL/GenBank/DDBJ whole genome shotgun (WGS) entry which is preliminary data.</text>
</comment>
<keyword evidence="5 7" id="KW-1133">Transmembrane helix</keyword>
<feature type="transmembrane region" description="Helical" evidence="7">
    <location>
        <begin position="806"/>
        <end position="826"/>
    </location>
</feature>
<dbReference type="EMBL" id="FXUG01000001">
    <property type="protein sequence ID" value="SMP43218.1"/>
    <property type="molecule type" value="Genomic_DNA"/>
</dbReference>
<protein>
    <submittedName>
        <fullName evidence="10">Ribosome-dependent ATPase</fullName>
    </submittedName>
</protein>
<organism evidence="10 11">
    <name type="scientific">Neorhodopirellula lusitana</name>
    <dbReference type="NCBI Taxonomy" id="445327"/>
    <lineage>
        <taxon>Bacteria</taxon>
        <taxon>Pseudomonadati</taxon>
        <taxon>Planctomycetota</taxon>
        <taxon>Planctomycetia</taxon>
        <taxon>Pirellulales</taxon>
        <taxon>Pirellulaceae</taxon>
        <taxon>Neorhodopirellula</taxon>
    </lineage>
</organism>
<evidence type="ECO:0000256" key="5">
    <source>
        <dbReference type="ARBA" id="ARBA00022989"/>
    </source>
</evidence>
<evidence type="ECO:0000259" key="8">
    <source>
        <dbReference type="PROSITE" id="PS50893"/>
    </source>
</evidence>
<dbReference type="PROSITE" id="PS00211">
    <property type="entry name" value="ABC_TRANSPORTER_1"/>
    <property type="match status" value="1"/>
</dbReference>
<dbReference type="RefSeq" id="WP_283431072.1">
    <property type="nucleotide sequence ID" value="NZ_FXUG01000001.1"/>
</dbReference>
<sequence length="923" mass="101099">MNVPVRADTSPQVTYVAEVAGVTHVYGKTVAIDNVSLQIPFGETSGLIGPDGVGKSTLLGLLAGARKMQTGIVTVFDGSISSIEHRNAVCTRIAYMPQGLGKNLYQELSVHENLDFFGKLYGQSRGERQGRIERLTTATGLASFLNRPAGKLSGGMKQKLGLCCALIHDPDFLILDEPTTGVDPLSRRQFWELIDSIRAERSGMSVLVSTAYMDEAQRFDRLIAMDAGKVLATGTPDEIKANTNTDSLEQAFVALLPPEKQGGKRVLTIPPRSKTDGDAAIVAKGLTQRFGDFTAVDHVSFRIDAGEIFGFLGSNGCGKTTTMKMLTGLLPPTEGKASLWGKEVDAKDLATRYRVGFMSQAFSLYGELTVRQNLQLHARLFHMPAAKTQQRIEELVGRFGLTRYTSAKANSLPLGLRQRLSLAVAIIHEPEMLILDEPTSGVDPVARDQFWELLIDLSRNQNVTIFISTHFMNEAMRCDRISLMHAGKVLVQDNPQTIANSEGGGVHGLEEAFIRSIEKADVAEGDVSERSAVGSQITEREAFAHTSVFPGLTRLLAYSYRETMEVMRDPVRLTFAFGGSLLLLLVIAYGLSSDVENLSYAVLDQDQTPASRAYLQEYSSSRYFTEQPELLNEDDLEERLATRKITMAIEIPPSFGRDLKSDGTPEVSVWIDGAETSRAATIEGYVEGAHGKSIERFARQSTSPQVQSELASFELRYRYNPTFESIYAMGPTIPTMMLLLFPAILMAVSVAREKEIGTITNFYVTPTRRMEFLLGKQLPYIGVGMANFVILTIVVVYLLQVPMKGSLLTLTFGAFLYVTATTGYGLLVSNLASSQVTAVLLAAILSMMPTMQFSGMFQPVSTLEGAARVMGTLWPAAYYLHLSVGTFTKGLSAVSLIPDLVKLAMFSPVFWVLCVLLLKKQEK</sequence>
<dbReference type="PANTHER" id="PTHR43038">
    <property type="entry name" value="ATP-BINDING CASSETTE, SUB-FAMILY H, MEMBER 1"/>
    <property type="match status" value="1"/>
</dbReference>
<dbReference type="PANTHER" id="PTHR43038:SF4">
    <property type="entry name" value="RIBOSOME-ASSOCIATED ATPASE"/>
    <property type="match status" value="1"/>
</dbReference>
<name>A0ABY1PVE4_9BACT</name>
<evidence type="ECO:0000313" key="11">
    <source>
        <dbReference type="Proteomes" id="UP001158067"/>
    </source>
</evidence>
<dbReference type="Proteomes" id="UP001158067">
    <property type="component" value="Unassembled WGS sequence"/>
</dbReference>
<feature type="transmembrane region" description="Helical" evidence="7">
    <location>
        <begin position="726"/>
        <end position="748"/>
    </location>
</feature>
<feature type="domain" description="ABC transporter" evidence="8">
    <location>
        <begin position="17"/>
        <end position="252"/>
    </location>
</feature>
<dbReference type="CDD" id="cd03230">
    <property type="entry name" value="ABC_DR_subfamily_A"/>
    <property type="match status" value="1"/>
</dbReference>
<dbReference type="InterPro" id="IPR003593">
    <property type="entry name" value="AAA+_ATPase"/>
</dbReference>
<evidence type="ECO:0000256" key="4">
    <source>
        <dbReference type="ARBA" id="ARBA00022840"/>
    </source>
</evidence>
<gene>
    <name evidence="10" type="ORF">SAMN06265222_101905</name>
</gene>
<dbReference type="Gene3D" id="3.40.1710.10">
    <property type="entry name" value="abc type-2 transporter like domain"/>
    <property type="match status" value="1"/>
</dbReference>
<keyword evidence="3" id="KW-0547">Nucleotide-binding</keyword>
<feature type="transmembrane region" description="Helical" evidence="7">
    <location>
        <begin position="778"/>
        <end position="799"/>
    </location>
</feature>
<dbReference type="InterPro" id="IPR047651">
    <property type="entry name" value="ABC2_perm_RbbA"/>
</dbReference>
<feature type="transmembrane region" description="Helical" evidence="7">
    <location>
        <begin position="573"/>
        <end position="591"/>
    </location>
</feature>
<evidence type="ECO:0000256" key="1">
    <source>
        <dbReference type="ARBA" id="ARBA00004141"/>
    </source>
</evidence>
<comment type="subcellular location">
    <subcellularLocation>
        <location evidence="1">Membrane</location>
        <topology evidence="1">Multi-pass membrane protein</topology>
    </subcellularLocation>
</comment>
<evidence type="ECO:0000259" key="9">
    <source>
        <dbReference type="PROSITE" id="PS51012"/>
    </source>
</evidence>
<feature type="domain" description="ABC transmembrane type-2" evidence="9">
    <location>
        <begin position="695"/>
        <end position="921"/>
    </location>
</feature>
<accession>A0ABY1PVE4</accession>
<keyword evidence="6 7" id="KW-0472">Membrane</keyword>
<evidence type="ECO:0000313" key="10">
    <source>
        <dbReference type="EMBL" id="SMP43218.1"/>
    </source>
</evidence>
<evidence type="ECO:0000256" key="3">
    <source>
        <dbReference type="ARBA" id="ARBA00022741"/>
    </source>
</evidence>
<evidence type="ECO:0000256" key="7">
    <source>
        <dbReference type="SAM" id="Phobius"/>
    </source>
</evidence>
<keyword evidence="11" id="KW-1185">Reference proteome</keyword>
<dbReference type="SUPFAM" id="SSF52540">
    <property type="entry name" value="P-loop containing nucleoside triphosphate hydrolases"/>
    <property type="match status" value="2"/>
</dbReference>
<evidence type="ECO:0000256" key="6">
    <source>
        <dbReference type="ARBA" id="ARBA00023136"/>
    </source>
</evidence>
<dbReference type="Gene3D" id="3.40.50.300">
    <property type="entry name" value="P-loop containing nucleotide triphosphate hydrolases"/>
    <property type="match status" value="2"/>
</dbReference>
<proteinExistence type="predicted"/>
<dbReference type="NCBIfam" id="NF033858">
    <property type="entry name" value="ABC2_perm_RbbA"/>
    <property type="match status" value="1"/>
</dbReference>
<feature type="transmembrane region" description="Helical" evidence="7">
    <location>
        <begin position="900"/>
        <end position="918"/>
    </location>
</feature>
<dbReference type="PROSITE" id="PS50893">
    <property type="entry name" value="ABC_TRANSPORTER_2"/>
    <property type="match status" value="2"/>
</dbReference>
<dbReference type="Pfam" id="PF12698">
    <property type="entry name" value="ABC2_membrane_3"/>
    <property type="match status" value="1"/>
</dbReference>
<dbReference type="InterPro" id="IPR017871">
    <property type="entry name" value="ABC_transporter-like_CS"/>
</dbReference>
<dbReference type="InterPro" id="IPR047817">
    <property type="entry name" value="ABC2_TM_bact-type"/>
</dbReference>
<feature type="domain" description="ABC transporter" evidence="8">
    <location>
        <begin position="281"/>
        <end position="511"/>
    </location>
</feature>
<keyword evidence="4" id="KW-0067">ATP-binding</keyword>
<evidence type="ECO:0000256" key="2">
    <source>
        <dbReference type="ARBA" id="ARBA00022692"/>
    </source>
</evidence>
<dbReference type="InterPro" id="IPR003439">
    <property type="entry name" value="ABC_transporter-like_ATP-bd"/>
</dbReference>
<dbReference type="SMART" id="SM00382">
    <property type="entry name" value="AAA"/>
    <property type="match status" value="2"/>
</dbReference>
<dbReference type="PROSITE" id="PS51012">
    <property type="entry name" value="ABC_TM2"/>
    <property type="match status" value="1"/>
</dbReference>